<accession>A0A7C4LPB8</accession>
<evidence type="ECO:0000313" key="1">
    <source>
        <dbReference type="EMBL" id="HGT40117.1"/>
    </source>
</evidence>
<name>A0A7C4LPB8_9PLAN</name>
<reference evidence="1" key="1">
    <citation type="journal article" date="2020" name="mSystems">
        <title>Genome- and Community-Level Interaction Insights into Carbon Utilization and Element Cycling Functions of Hydrothermarchaeota in Hydrothermal Sediment.</title>
        <authorList>
            <person name="Zhou Z."/>
            <person name="Liu Y."/>
            <person name="Xu W."/>
            <person name="Pan J."/>
            <person name="Luo Z.H."/>
            <person name="Li M."/>
        </authorList>
    </citation>
    <scope>NUCLEOTIDE SEQUENCE [LARGE SCALE GENOMIC DNA]</scope>
    <source>
        <strain evidence="1">SpSt-508</strain>
    </source>
</reference>
<comment type="caution">
    <text evidence="1">The sequence shown here is derived from an EMBL/GenBank/DDBJ whole genome shotgun (WGS) entry which is preliminary data.</text>
</comment>
<dbReference type="AlphaFoldDB" id="A0A7C4LPB8"/>
<dbReference type="PROSITE" id="PS51257">
    <property type="entry name" value="PROKAR_LIPOPROTEIN"/>
    <property type="match status" value="1"/>
</dbReference>
<dbReference type="EMBL" id="DSVQ01000016">
    <property type="protein sequence ID" value="HGT40117.1"/>
    <property type="molecule type" value="Genomic_DNA"/>
</dbReference>
<proteinExistence type="predicted"/>
<organism evidence="1">
    <name type="scientific">Schlesneria paludicola</name>
    <dbReference type="NCBI Taxonomy" id="360056"/>
    <lineage>
        <taxon>Bacteria</taxon>
        <taxon>Pseudomonadati</taxon>
        <taxon>Planctomycetota</taxon>
        <taxon>Planctomycetia</taxon>
        <taxon>Planctomycetales</taxon>
        <taxon>Planctomycetaceae</taxon>
        <taxon>Schlesneria</taxon>
    </lineage>
</organism>
<protein>
    <submittedName>
        <fullName evidence="1">Uncharacterized protein</fullName>
    </submittedName>
</protein>
<gene>
    <name evidence="1" type="ORF">ENS64_12780</name>
</gene>
<sequence length="101" mass="10823">MRLRRKMCGFSGGQLAVPTDGEQGAANLAVTGCNAGCHPSMIRPGDEFLLLTDVFHEARPIGGEDVAMTRRMFVPAIDLRNSSGCLPSPTPWPLGRATVRN</sequence>